<dbReference type="Proteomes" id="UP001519332">
    <property type="component" value="Unassembled WGS sequence"/>
</dbReference>
<protein>
    <submittedName>
        <fullName evidence="7">AcrR family transcriptional regulator</fullName>
    </submittedName>
</protein>
<evidence type="ECO:0000313" key="8">
    <source>
        <dbReference type="Proteomes" id="UP001519332"/>
    </source>
</evidence>
<dbReference type="InterPro" id="IPR001647">
    <property type="entry name" value="HTH_TetR"/>
</dbReference>
<evidence type="ECO:0000256" key="2">
    <source>
        <dbReference type="ARBA" id="ARBA00023015"/>
    </source>
</evidence>
<dbReference type="InterPro" id="IPR004111">
    <property type="entry name" value="Repressor_TetR_C"/>
</dbReference>
<evidence type="ECO:0000256" key="1">
    <source>
        <dbReference type="ARBA" id="ARBA00022491"/>
    </source>
</evidence>
<dbReference type="Gene3D" id="1.10.10.60">
    <property type="entry name" value="Homeodomain-like"/>
    <property type="match status" value="1"/>
</dbReference>
<dbReference type="Pfam" id="PF00440">
    <property type="entry name" value="TetR_N"/>
    <property type="match status" value="1"/>
</dbReference>
<dbReference type="InterPro" id="IPR009057">
    <property type="entry name" value="Homeodomain-like_sf"/>
</dbReference>
<organism evidence="7 8">
    <name type="scientific">Kibdelosporangium banguiense</name>
    <dbReference type="NCBI Taxonomy" id="1365924"/>
    <lineage>
        <taxon>Bacteria</taxon>
        <taxon>Bacillati</taxon>
        <taxon>Actinomycetota</taxon>
        <taxon>Actinomycetes</taxon>
        <taxon>Pseudonocardiales</taxon>
        <taxon>Pseudonocardiaceae</taxon>
        <taxon>Kibdelosporangium</taxon>
    </lineage>
</organism>
<dbReference type="SUPFAM" id="SSF46689">
    <property type="entry name" value="Homeodomain-like"/>
    <property type="match status" value="1"/>
</dbReference>
<dbReference type="SUPFAM" id="SSF48498">
    <property type="entry name" value="Tetracyclin repressor-like, C-terminal domain"/>
    <property type="match status" value="1"/>
</dbReference>
<dbReference type="InterPro" id="IPR003012">
    <property type="entry name" value="Tet_transcr_reg_TetR"/>
</dbReference>
<sequence>MALDRETVVRTGLQVLDDVGLEALTLRKIASELNVQPPALYWHFKNKQDLIDEMATTLLTDHVQPVPAGQPWDEFAATYGTGLRQMLLRYRDGAKMFAGTFLTDTSVYQQQEASLRLMVNAGFTLEDAGQVFWTIHSYTIGFVIEEQAVYHYPGQRDERYDIDRRTERMVGEHVPLAAAAGKSLFDGFDARYTRGLQAIITGVATWRT</sequence>
<dbReference type="RefSeq" id="WP_209644460.1">
    <property type="nucleotide sequence ID" value="NZ_JAGINW010000001.1"/>
</dbReference>
<accession>A0ABS4TSY0</accession>
<evidence type="ECO:0000256" key="5">
    <source>
        <dbReference type="PROSITE-ProRule" id="PRU00335"/>
    </source>
</evidence>
<reference evidence="7 8" key="1">
    <citation type="submission" date="2021-03" db="EMBL/GenBank/DDBJ databases">
        <title>Sequencing the genomes of 1000 actinobacteria strains.</title>
        <authorList>
            <person name="Klenk H.-P."/>
        </authorList>
    </citation>
    <scope>NUCLEOTIDE SEQUENCE [LARGE SCALE GENOMIC DNA]</scope>
    <source>
        <strain evidence="7 8">DSM 46670</strain>
    </source>
</reference>
<keyword evidence="3 5" id="KW-0238">DNA-binding</keyword>
<dbReference type="PROSITE" id="PS50977">
    <property type="entry name" value="HTH_TETR_2"/>
    <property type="match status" value="1"/>
</dbReference>
<keyword evidence="2" id="KW-0805">Transcription regulation</keyword>
<dbReference type="Pfam" id="PF02909">
    <property type="entry name" value="TetR_C_1"/>
    <property type="match status" value="1"/>
</dbReference>
<keyword evidence="8" id="KW-1185">Reference proteome</keyword>
<feature type="domain" description="HTH tetR-type" evidence="6">
    <location>
        <begin position="2"/>
        <end position="62"/>
    </location>
</feature>
<evidence type="ECO:0000256" key="3">
    <source>
        <dbReference type="ARBA" id="ARBA00023125"/>
    </source>
</evidence>
<dbReference type="PRINTS" id="PR00400">
    <property type="entry name" value="TETREPRESSOR"/>
</dbReference>
<dbReference type="PANTHER" id="PTHR30055">
    <property type="entry name" value="HTH-TYPE TRANSCRIPTIONAL REGULATOR RUTR"/>
    <property type="match status" value="1"/>
</dbReference>
<evidence type="ECO:0000313" key="7">
    <source>
        <dbReference type="EMBL" id="MBP2327525.1"/>
    </source>
</evidence>
<feature type="DNA-binding region" description="H-T-H motif" evidence="5">
    <location>
        <begin position="25"/>
        <end position="44"/>
    </location>
</feature>
<gene>
    <name evidence="7" type="ORF">JOF56_007910</name>
</gene>
<evidence type="ECO:0000259" key="6">
    <source>
        <dbReference type="PROSITE" id="PS50977"/>
    </source>
</evidence>
<dbReference type="Gene3D" id="1.10.357.10">
    <property type="entry name" value="Tetracycline Repressor, domain 2"/>
    <property type="match status" value="1"/>
</dbReference>
<proteinExistence type="predicted"/>
<dbReference type="EMBL" id="JAGINW010000001">
    <property type="protein sequence ID" value="MBP2327525.1"/>
    <property type="molecule type" value="Genomic_DNA"/>
</dbReference>
<dbReference type="InterPro" id="IPR036271">
    <property type="entry name" value="Tet_transcr_reg_TetR-rel_C_sf"/>
</dbReference>
<name>A0ABS4TSY0_9PSEU</name>
<dbReference type="PANTHER" id="PTHR30055:SF151">
    <property type="entry name" value="TRANSCRIPTIONAL REGULATORY PROTEIN"/>
    <property type="match status" value="1"/>
</dbReference>
<dbReference type="PROSITE" id="PS01081">
    <property type="entry name" value="HTH_TETR_1"/>
    <property type="match status" value="1"/>
</dbReference>
<comment type="caution">
    <text evidence="7">The sequence shown here is derived from an EMBL/GenBank/DDBJ whole genome shotgun (WGS) entry which is preliminary data.</text>
</comment>
<evidence type="ECO:0000256" key="4">
    <source>
        <dbReference type="ARBA" id="ARBA00023163"/>
    </source>
</evidence>
<dbReference type="InterPro" id="IPR023772">
    <property type="entry name" value="DNA-bd_HTH_TetR-type_CS"/>
</dbReference>
<dbReference type="InterPro" id="IPR050109">
    <property type="entry name" value="HTH-type_TetR-like_transc_reg"/>
</dbReference>
<keyword evidence="4" id="KW-0804">Transcription</keyword>
<keyword evidence="1" id="KW-0678">Repressor</keyword>
<dbReference type="PRINTS" id="PR00455">
    <property type="entry name" value="HTHTETR"/>
</dbReference>